<dbReference type="PANTHER" id="PTHR42895">
    <property type="entry name" value="IRON-SULFUR CLUSTER-BINDING PROTEIN-RELATED"/>
    <property type="match status" value="1"/>
</dbReference>
<dbReference type="STRING" id="694327.DFW101_2007"/>
<keyword evidence="4" id="KW-1185">Reference proteome</keyword>
<sequence>MKRKIIEIDESLCNGCGQCVTGCAEGALEIQDGVAKIVADHFCDGLGACIGHCPTGALQIIERDAPEFDEAAVEERLAELKQQEKGCRPGGCPGSAAMSLLAPQASPDSGAPQAANPPLTPCQQANLPGIQAPAAGSALSSWPIKLRLVPPNAPFLNGARLLLTSDCVPPAFPAFHSAFLPGRVALLGCPKFDDVDSYLEKLTAILNANDIKDVTVLQMEVPCCAGMSRLAARAVALSGKDVPVTQVVVGRMGDVKSVDVIDTRKIPFGMAR</sequence>
<name>G7Q6S8_9BACT</name>
<dbReference type="PROSITE" id="PS51379">
    <property type="entry name" value="4FE4S_FER_2"/>
    <property type="match status" value="2"/>
</dbReference>
<dbReference type="RefSeq" id="WP_009181398.1">
    <property type="nucleotide sequence ID" value="NZ_CM001368.1"/>
</dbReference>
<accession>G7Q6S8</accession>
<gene>
    <name evidence="3" type="ORF">DFW101_2007</name>
</gene>
<evidence type="ECO:0000313" key="4">
    <source>
        <dbReference type="Proteomes" id="UP000004662"/>
    </source>
</evidence>
<proteinExistence type="predicted"/>
<evidence type="ECO:0000259" key="2">
    <source>
        <dbReference type="PROSITE" id="PS51379"/>
    </source>
</evidence>
<protein>
    <submittedName>
        <fullName evidence="3">Iron-sulfur binding protein</fullName>
    </submittedName>
</protein>
<dbReference type="HOGENOM" id="CLU_074768_0_0_7"/>
<dbReference type="Pfam" id="PF12837">
    <property type="entry name" value="Fer4_6"/>
    <property type="match status" value="1"/>
</dbReference>
<evidence type="ECO:0000256" key="1">
    <source>
        <dbReference type="SAM" id="MobiDB-lite"/>
    </source>
</evidence>
<evidence type="ECO:0000313" key="3">
    <source>
        <dbReference type="EMBL" id="EHJ48013.1"/>
    </source>
</evidence>
<feature type="domain" description="4Fe-4S ferredoxin-type" evidence="2">
    <location>
        <begin position="4"/>
        <end position="33"/>
    </location>
</feature>
<dbReference type="InterPro" id="IPR052911">
    <property type="entry name" value="Corrinoid_activation_enz"/>
</dbReference>
<dbReference type="PANTHER" id="PTHR42895:SF1">
    <property type="entry name" value="IRON-SULFUR CLUSTER PROTEIN"/>
    <property type="match status" value="1"/>
</dbReference>
<dbReference type="InterPro" id="IPR017896">
    <property type="entry name" value="4Fe4S_Fe-S-bd"/>
</dbReference>
<dbReference type="OrthoDB" id="9795268at2"/>
<dbReference type="Proteomes" id="UP000004662">
    <property type="component" value="Chromosome"/>
</dbReference>
<dbReference type="EMBL" id="CM001368">
    <property type="protein sequence ID" value="EHJ48013.1"/>
    <property type="molecule type" value="Genomic_DNA"/>
</dbReference>
<dbReference type="eggNOG" id="COG1145">
    <property type="taxonomic scope" value="Bacteria"/>
</dbReference>
<dbReference type="Gene3D" id="3.30.70.20">
    <property type="match status" value="1"/>
</dbReference>
<feature type="region of interest" description="Disordered" evidence="1">
    <location>
        <begin position="103"/>
        <end position="122"/>
    </location>
</feature>
<reference evidence="4" key="1">
    <citation type="journal article" date="2015" name="Genome Announc.">
        <title>High-Quality Draft Genome Sequence of Desulfovibrio carbinoliphilus FW-101-2B, an Organic Acid-Oxidizing Sulfate-Reducing Bacterium Isolated from Uranium(VI)-Contaminated Groundwater.</title>
        <authorList>
            <person name="Ramsay B.D."/>
            <person name="Hwang C."/>
            <person name="Woo H.L."/>
            <person name="Carroll S.L."/>
            <person name="Lucas S."/>
            <person name="Han J."/>
            <person name="Lapidus A.L."/>
            <person name="Cheng J.F."/>
            <person name="Goodwin L.A."/>
            <person name="Pitluck S."/>
            <person name="Peters L."/>
            <person name="Chertkov O."/>
            <person name="Held B."/>
            <person name="Detter J.C."/>
            <person name="Han C.S."/>
            <person name="Tapia R."/>
            <person name="Land M.L."/>
            <person name="Hauser L.J."/>
            <person name="Kyrpides N.C."/>
            <person name="Ivanova N.N."/>
            <person name="Mikhailova N."/>
            <person name="Pagani I."/>
            <person name="Woyke T."/>
            <person name="Arkin A.P."/>
            <person name="Dehal P."/>
            <person name="Chivian D."/>
            <person name="Criddle C.S."/>
            <person name="Wu W."/>
            <person name="Chakraborty R."/>
            <person name="Hazen T.C."/>
            <person name="Fields M.W."/>
        </authorList>
    </citation>
    <scope>NUCLEOTIDE SEQUENCE [LARGE SCALE GENOMIC DNA]</scope>
    <source>
        <strain evidence="4">FW-101-2B</strain>
    </source>
</reference>
<dbReference type="AlphaFoldDB" id="G7Q6S8"/>
<feature type="domain" description="4Fe-4S ferredoxin-type" evidence="2">
    <location>
        <begin position="35"/>
        <end position="63"/>
    </location>
</feature>
<dbReference type="SUPFAM" id="SSF54862">
    <property type="entry name" value="4Fe-4S ferredoxins"/>
    <property type="match status" value="1"/>
</dbReference>
<organism evidence="3 4">
    <name type="scientific">Solidesulfovibrio carbinoliphilus subsp. oakridgensis</name>
    <dbReference type="NCBI Taxonomy" id="694327"/>
    <lineage>
        <taxon>Bacteria</taxon>
        <taxon>Pseudomonadati</taxon>
        <taxon>Thermodesulfobacteriota</taxon>
        <taxon>Desulfovibrionia</taxon>
        <taxon>Desulfovibrionales</taxon>
        <taxon>Desulfovibrionaceae</taxon>
        <taxon>Solidesulfovibrio</taxon>
    </lineage>
</organism>